<organism evidence="2 3">
    <name type="scientific">Penicillium nalgiovense</name>
    <dbReference type="NCBI Taxonomy" id="60175"/>
    <lineage>
        <taxon>Eukaryota</taxon>
        <taxon>Fungi</taxon>
        <taxon>Dikarya</taxon>
        <taxon>Ascomycota</taxon>
        <taxon>Pezizomycotina</taxon>
        <taxon>Eurotiomycetes</taxon>
        <taxon>Eurotiomycetidae</taxon>
        <taxon>Eurotiales</taxon>
        <taxon>Aspergillaceae</taxon>
        <taxon>Penicillium</taxon>
    </lineage>
</organism>
<dbReference type="InterPro" id="IPR049509">
    <property type="entry name" value="DyP_N"/>
</dbReference>
<comment type="caution">
    <text evidence="2">The sequence shown here is derived from an EMBL/GenBank/DDBJ whole genome shotgun (WGS) entry which is preliminary data.</text>
</comment>
<proteinExistence type="predicted"/>
<gene>
    <name evidence="2" type="ORF">PNAL_LOCUS8337</name>
</gene>
<dbReference type="EMBL" id="CAJVNV010000555">
    <property type="protein sequence ID" value="CAG8234675.1"/>
    <property type="molecule type" value="Genomic_DNA"/>
</dbReference>
<name>A0A9W4I3Z8_PENNA</name>
<dbReference type="AlphaFoldDB" id="A0A9W4I3Z8"/>
<evidence type="ECO:0000313" key="2">
    <source>
        <dbReference type="EMBL" id="CAG8234675.1"/>
    </source>
</evidence>
<dbReference type="Proteomes" id="UP001153461">
    <property type="component" value="Unassembled WGS sequence"/>
</dbReference>
<protein>
    <recommendedName>
        <fullName evidence="1">DyP dimeric alpha+beta barrel domain-containing protein</fullName>
    </recommendedName>
</protein>
<accession>A0A9W4I3Z8</accession>
<dbReference type="Pfam" id="PF21105">
    <property type="entry name" value="DyP_N"/>
    <property type="match status" value="1"/>
</dbReference>
<dbReference type="OrthoDB" id="3207336at2759"/>
<sequence>MLTIAPSPRLPKYYETFLFFKIKDTDVFKTHLRNFADEITTGAQCKAYFVETEDLPQVTPGKPRTDTPPDQRKPFEAVNISFSYKGIEKVRNQLPSKPTQYLSLHLR</sequence>
<evidence type="ECO:0000259" key="1">
    <source>
        <dbReference type="Pfam" id="PF21105"/>
    </source>
</evidence>
<evidence type="ECO:0000313" key="3">
    <source>
        <dbReference type="Proteomes" id="UP001153461"/>
    </source>
</evidence>
<reference evidence="2" key="1">
    <citation type="submission" date="2021-07" db="EMBL/GenBank/DDBJ databases">
        <authorList>
            <person name="Branca A.L. A."/>
        </authorList>
    </citation>
    <scope>NUCLEOTIDE SEQUENCE</scope>
</reference>
<feature type="domain" description="DyP dimeric alpha+beta barrel" evidence="1">
    <location>
        <begin position="10"/>
        <end position="90"/>
    </location>
</feature>